<feature type="compositionally biased region" description="Basic and acidic residues" evidence="6">
    <location>
        <begin position="352"/>
        <end position="371"/>
    </location>
</feature>
<feature type="compositionally biased region" description="Acidic residues" evidence="6">
    <location>
        <begin position="256"/>
        <end position="265"/>
    </location>
</feature>
<dbReference type="InterPro" id="IPR055431">
    <property type="entry name" value="RsgI_M"/>
</dbReference>
<comment type="subcellular location">
    <subcellularLocation>
        <location evidence="1">Cell membrane</location>
        <topology evidence="1">Single-pass membrane protein</topology>
    </subcellularLocation>
</comment>
<accession>A0A1I0AQY9</accession>
<dbReference type="InterPro" id="IPR024449">
    <property type="entry name" value="Anti-sigma_RsgI_N"/>
</dbReference>
<evidence type="ECO:0000259" key="8">
    <source>
        <dbReference type="PROSITE" id="PS51849"/>
    </source>
</evidence>
<keyword evidence="5 7" id="KW-0472">Membrane</keyword>
<reference evidence="10" key="1">
    <citation type="submission" date="2016-10" db="EMBL/GenBank/DDBJ databases">
        <authorList>
            <person name="Varghese N."/>
            <person name="Submissions S."/>
        </authorList>
    </citation>
    <scope>NUCLEOTIDE SEQUENCE [LARGE SCALE GENOMIC DNA]</scope>
    <source>
        <strain evidence="10">CGMCC 1.3566</strain>
    </source>
</reference>
<evidence type="ECO:0000256" key="7">
    <source>
        <dbReference type="SAM" id="Phobius"/>
    </source>
</evidence>
<keyword evidence="3 7" id="KW-0812">Transmembrane</keyword>
<dbReference type="Pfam" id="PF23750">
    <property type="entry name" value="RsgI_M"/>
    <property type="match status" value="1"/>
</dbReference>
<feature type="compositionally biased region" description="Basic and acidic residues" evidence="6">
    <location>
        <begin position="300"/>
        <end position="343"/>
    </location>
</feature>
<feature type="compositionally biased region" description="Basic and acidic residues" evidence="6">
    <location>
        <begin position="392"/>
        <end position="404"/>
    </location>
</feature>
<proteinExistence type="predicted"/>
<dbReference type="PROSITE" id="PS51849">
    <property type="entry name" value="RSGI_N"/>
    <property type="match status" value="1"/>
</dbReference>
<evidence type="ECO:0000256" key="3">
    <source>
        <dbReference type="ARBA" id="ARBA00022692"/>
    </source>
</evidence>
<feature type="transmembrane region" description="Helical" evidence="7">
    <location>
        <begin position="60"/>
        <end position="77"/>
    </location>
</feature>
<keyword evidence="10" id="KW-1185">Reference proteome</keyword>
<evidence type="ECO:0000256" key="2">
    <source>
        <dbReference type="ARBA" id="ARBA00022475"/>
    </source>
</evidence>
<evidence type="ECO:0000256" key="1">
    <source>
        <dbReference type="ARBA" id="ARBA00004162"/>
    </source>
</evidence>
<protein>
    <submittedName>
        <fullName evidence="9">Anti-sigma factor N-terminus</fullName>
    </submittedName>
</protein>
<evidence type="ECO:0000256" key="5">
    <source>
        <dbReference type="ARBA" id="ARBA00023136"/>
    </source>
</evidence>
<dbReference type="AlphaFoldDB" id="A0A1I0AQY9"/>
<dbReference type="EMBL" id="FOHJ01000002">
    <property type="protein sequence ID" value="SES96353.1"/>
    <property type="molecule type" value="Genomic_DNA"/>
</dbReference>
<evidence type="ECO:0000313" key="10">
    <source>
        <dbReference type="Proteomes" id="UP000199095"/>
    </source>
</evidence>
<dbReference type="Pfam" id="PF12791">
    <property type="entry name" value="RsgI_N"/>
    <property type="match status" value="1"/>
</dbReference>
<keyword evidence="2" id="KW-1003">Cell membrane</keyword>
<dbReference type="RefSeq" id="WP_093132018.1">
    <property type="nucleotide sequence ID" value="NZ_FOHJ01000002.1"/>
</dbReference>
<dbReference type="STRING" id="237682.SAMN05421676_102225"/>
<dbReference type="GO" id="GO:0005886">
    <property type="term" value="C:plasma membrane"/>
    <property type="evidence" value="ECO:0007669"/>
    <property type="project" value="UniProtKB-SubCell"/>
</dbReference>
<dbReference type="Proteomes" id="UP000199095">
    <property type="component" value="Unassembled WGS sequence"/>
</dbReference>
<feature type="compositionally biased region" description="Basic and acidic residues" evidence="6">
    <location>
        <begin position="266"/>
        <end position="293"/>
    </location>
</feature>
<name>A0A1I0AQY9_9BACI</name>
<feature type="domain" description="RsgI N-terminal anti-sigma" evidence="8">
    <location>
        <begin position="2"/>
        <end position="49"/>
    </location>
</feature>
<gene>
    <name evidence="9" type="ORF">SAMN05421676_102225</name>
</gene>
<sequence length="404" mass="46882">MKKGLVVQRNRRNVIIMAADGSFHKMRMKGSYEVGEEVEIKDKPLSFLESIHSLINFRRVSAVAIIFFLIFVPAMMMNQPQEAYAYVNLDINPSIELAVNENLKVTDLTPINQEAQQVKKQLEDWKGQSVEMVTLMIINQTQTLGYLSPTQDIFIGVSYLEDIKHKNQDISNMIQSYINDQNDDEITVNTFEVPEEIHQRAQEEQVSMNYLYAQEVAKEEQKEKPNTVESENQQAESSESSDSNEPTQKEQANQSENDDNNENDDHDGRDNGKSQKEKIHQKLIEKFIDDKDFLPPGLKKKMEDKSFDKAKEEIDKKSSSNAKEEINKKSSNKAKEERNDSKDRKNKWSKNRSKEEKKSKEADQNDQEQKKKFLPPGLKKNDKKVPTRHKEKHPEFDKKDKIKD</sequence>
<dbReference type="OrthoDB" id="9800626at2"/>
<evidence type="ECO:0000256" key="6">
    <source>
        <dbReference type="SAM" id="MobiDB-lite"/>
    </source>
</evidence>
<feature type="region of interest" description="Disordered" evidence="6">
    <location>
        <begin position="218"/>
        <end position="404"/>
    </location>
</feature>
<evidence type="ECO:0000313" key="9">
    <source>
        <dbReference type="EMBL" id="SES96353.1"/>
    </source>
</evidence>
<keyword evidence="4 7" id="KW-1133">Transmembrane helix</keyword>
<organism evidence="9 10">
    <name type="scientific">Salinibacillus kushneri</name>
    <dbReference type="NCBI Taxonomy" id="237682"/>
    <lineage>
        <taxon>Bacteria</taxon>
        <taxon>Bacillati</taxon>
        <taxon>Bacillota</taxon>
        <taxon>Bacilli</taxon>
        <taxon>Bacillales</taxon>
        <taxon>Bacillaceae</taxon>
        <taxon>Salinibacillus</taxon>
    </lineage>
</organism>
<evidence type="ECO:0000256" key="4">
    <source>
        <dbReference type="ARBA" id="ARBA00022989"/>
    </source>
</evidence>
<feature type="compositionally biased region" description="Low complexity" evidence="6">
    <location>
        <begin position="229"/>
        <end position="245"/>
    </location>
</feature>